<evidence type="ECO:0000256" key="6">
    <source>
        <dbReference type="ARBA" id="ARBA00022500"/>
    </source>
</evidence>
<dbReference type="PANTHER" id="PTHR30034:SF6">
    <property type="entry name" value="YOP PROTEINS TRANSLOCATION PROTEIN Q"/>
    <property type="match status" value="1"/>
</dbReference>
<evidence type="ECO:0000256" key="3">
    <source>
        <dbReference type="ARBA" id="ARBA00011049"/>
    </source>
</evidence>
<dbReference type="PRINTS" id="PR00955">
    <property type="entry name" value="FLGMOTORFLIM"/>
</dbReference>
<dbReference type="InterPro" id="IPR001689">
    <property type="entry name" value="Flag_FliM"/>
</dbReference>
<evidence type="ECO:0000256" key="5">
    <source>
        <dbReference type="ARBA" id="ARBA00022475"/>
    </source>
</evidence>
<keyword evidence="5" id="KW-1003">Cell membrane</keyword>
<dbReference type="Gene3D" id="2.30.330.10">
    <property type="entry name" value="SpoA-like"/>
    <property type="match status" value="1"/>
</dbReference>
<dbReference type="SUPFAM" id="SSF101801">
    <property type="entry name" value="Surface presentation of antigens (SPOA)"/>
    <property type="match status" value="1"/>
</dbReference>
<dbReference type="CDD" id="cd17908">
    <property type="entry name" value="FliM"/>
    <property type="match status" value="1"/>
</dbReference>
<proteinExistence type="inferred from homology"/>
<organism evidence="11 12">
    <name type="scientific">Candidatus Avoscillospira avistercoris</name>
    <dbReference type="NCBI Taxonomy" id="2840707"/>
    <lineage>
        <taxon>Bacteria</taxon>
        <taxon>Bacillati</taxon>
        <taxon>Bacillota</taxon>
        <taxon>Clostridia</taxon>
        <taxon>Eubacteriales</taxon>
        <taxon>Oscillospiraceae</taxon>
        <taxon>Oscillospiraceae incertae sedis</taxon>
        <taxon>Candidatus Avoscillospira</taxon>
    </lineage>
</organism>
<keyword evidence="11" id="KW-0966">Cell projection</keyword>
<evidence type="ECO:0000256" key="8">
    <source>
        <dbReference type="ARBA" id="ARBA00023136"/>
    </source>
</evidence>
<protein>
    <recommendedName>
        <fullName evidence="4">Flagellar motor switch protein FliM</fullName>
    </recommendedName>
</protein>
<dbReference type="GO" id="GO:0005886">
    <property type="term" value="C:plasma membrane"/>
    <property type="evidence" value="ECO:0007669"/>
    <property type="project" value="UniProtKB-SubCell"/>
</dbReference>
<reference evidence="11" key="2">
    <citation type="journal article" date="2021" name="PeerJ">
        <title>Extensive microbial diversity within the chicken gut microbiome revealed by metagenomics and culture.</title>
        <authorList>
            <person name="Gilroy R."/>
            <person name="Ravi A."/>
            <person name="Getino M."/>
            <person name="Pursley I."/>
            <person name="Horton D.L."/>
            <person name="Alikhan N.F."/>
            <person name="Baker D."/>
            <person name="Gharbi K."/>
            <person name="Hall N."/>
            <person name="Watson M."/>
            <person name="Adriaenssens E.M."/>
            <person name="Foster-Nyarko E."/>
            <person name="Jarju S."/>
            <person name="Secka A."/>
            <person name="Antonio M."/>
            <person name="Oren A."/>
            <person name="Chaudhuri R.R."/>
            <person name="La Ragione R."/>
            <person name="Hildebrand F."/>
            <person name="Pallen M.J."/>
        </authorList>
    </citation>
    <scope>NUCLEOTIDE SEQUENCE</scope>
    <source>
        <strain evidence="11">ChiBcec16-1751</strain>
    </source>
</reference>
<dbReference type="GO" id="GO:0050918">
    <property type="term" value="P:positive chemotaxis"/>
    <property type="evidence" value="ECO:0007669"/>
    <property type="project" value="TreeGrafter"/>
</dbReference>
<gene>
    <name evidence="11" type="ORF">IAA83_11000</name>
</gene>
<dbReference type="PANTHER" id="PTHR30034">
    <property type="entry name" value="FLAGELLAR MOTOR SWITCH PROTEIN FLIM"/>
    <property type="match status" value="1"/>
</dbReference>
<dbReference type="AlphaFoldDB" id="A0A9D1JU53"/>
<dbReference type="Proteomes" id="UP000886741">
    <property type="component" value="Unassembled WGS sequence"/>
</dbReference>
<evidence type="ECO:0000256" key="7">
    <source>
        <dbReference type="ARBA" id="ARBA00022779"/>
    </source>
</evidence>
<feature type="domain" description="Flagellar motor switch protein FliN-like C-terminal" evidence="10">
    <location>
        <begin position="259"/>
        <end position="327"/>
    </location>
</feature>
<keyword evidence="6" id="KW-0145">Chemotaxis</keyword>
<keyword evidence="8" id="KW-0472">Membrane</keyword>
<evidence type="ECO:0000256" key="1">
    <source>
        <dbReference type="ARBA" id="ARBA00004117"/>
    </source>
</evidence>
<comment type="caution">
    <text evidence="11">The sequence shown here is derived from an EMBL/GenBank/DDBJ whole genome shotgun (WGS) entry which is preliminary data.</text>
</comment>
<comment type="subcellular location">
    <subcellularLocation>
        <location evidence="1">Bacterial flagellum basal body</location>
    </subcellularLocation>
    <subcellularLocation>
        <location evidence="2">Cell membrane</location>
        <topology evidence="2">Peripheral membrane protein</topology>
    </subcellularLocation>
</comment>
<dbReference type="SUPFAM" id="SSF103039">
    <property type="entry name" value="CheC-like"/>
    <property type="match status" value="1"/>
</dbReference>
<dbReference type="Pfam" id="PF02154">
    <property type="entry name" value="FliM"/>
    <property type="match status" value="1"/>
</dbReference>
<keyword evidence="11" id="KW-0282">Flagellum</keyword>
<evidence type="ECO:0000256" key="4">
    <source>
        <dbReference type="ARBA" id="ARBA00021898"/>
    </source>
</evidence>
<dbReference type="GO" id="GO:0003774">
    <property type="term" value="F:cytoskeletal motor activity"/>
    <property type="evidence" value="ECO:0007669"/>
    <property type="project" value="InterPro"/>
</dbReference>
<evidence type="ECO:0000256" key="9">
    <source>
        <dbReference type="ARBA" id="ARBA00023143"/>
    </source>
</evidence>
<dbReference type="GO" id="GO:0009425">
    <property type="term" value="C:bacterial-type flagellum basal body"/>
    <property type="evidence" value="ECO:0007669"/>
    <property type="project" value="UniProtKB-SubCell"/>
</dbReference>
<evidence type="ECO:0000313" key="12">
    <source>
        <dbReference type="Proteomes" id="UP000886741"/>
    </source>
</evidence>
<keyword evidence="9" id="KW-0975">Bacterial flagellum</keyword>
<evidence type="ECO:0000256" key="2">
    <source>
        <dbReference type="ARBA" id="ARBA00004202"/>
    </source>
</evidence>
<reference evidence="11" key="1">
    <citation type="submission" date="2020-10" db="EMBL/GenBank/DDBJ databases">
        <authorList>
            <person name="Gilroy R."/>
        </authorList>
    </citation>
    <scope>NUCLEOTIDE SEQUENCE</scope>
    <source>
        <strain evidence="11">ChiBcec16-1751</strain>
    </source>
</reference>
<dbReference type="InterPro" id="IPR001543">
    <property type="entry name" value="FliN-like_C"/>
</dbReference>
<evidence type="ECO:0000313" key="11">
    <source>
        <dbReference type="EMBL" id="HIS65871.1"/>
    </source>
</evidence>
<sequence>MAEVLSQSQIDALLNAARSGEMDLSASAEKNDKKYRKYDFYSPRKFTKDRLKMLNGIFENYTRIINSRINAQLHTTCEMQVESVEEQRYYEFSNGLSEGDVLTLSDVCVDQRAEPDAQPVLFHYTTTLMLSMMDRLMGGDGDLGNKISGGYSMTNLELKLYESMVKDMITPLGSSWENYVDLDFQFRRVETNPTLVQLIGLDETVVIVGINIRFSNCEGRLNICLPGLTLTNIFTQIAAANQTGRGSGEDNRQEIMGILRDSELDVVAELGRTKLQLQDIYFLHPGDVIDLGQPATGTIQLYVGNAPWFSGKIGTQNKNMAVKIMETYDNQGRREQ</sequence>
<evidence type="ECO:0000259" key="10">
    <source>
        <dbReference type="Pfam" id="PF01052"/>
    </source>
</evidence>
<dbReference type="Pfam" id="PF01052">
    <property type="entry name" value="FliMN_C"/>
    <property type="match status" value="1"/>
</dbReference>
<name>A0A9D1JU53_9FIRM</name>
<keyword evidence="7" id="KW-0283">Flagellar rotation</keyword>
<dbReference type="EMBL" id="DVJJ01000170">
    <property type="protein sequence ID" value="HIS65871.1"/>
    <property type="molecule type" value="Genomic_DNA"/>
</dbReference>
<accession>A0A9D1JU53</accession>
<dbReference type="Gene3D" id="3.40.1550.10">
    <property type="entry name" value="CheC-like"/>
    <property type="match status" value="1"/>
</dbReference>
<dbReference type="InterPro" id="IPR036429">
    <property type="entry name" value="SpoA-like_sf"/>
</dbReference>
<dbReference type="InterPro" id="IPR028976">
    <property type="entry name" value="CheC-like_sf"/>
</dbReference>
<comment type="similarity">
    <text evidence="3">Belongs to the FliM family.</text>
</comment>
<dbReference type="GO" id="GO:0071978">
    <property type="term" value="P:bacterial-type flagellum-dependent swarming motility"/>
    <property type="evidence" value="ECO:0007669"/>
    <property type="project" value="TreeGrafter"/>
</dbReference>
<keyword evidence="11" id="KW-0969">Cilium</keyword>
<dbReference type="PIRSF" id="PIRSF002888">
    <property type="entry name" value="FliM"/>
    <property type="match status" value="1"/>
</dbReference>